<dbReference type="PANTHER" id="PTHR44169">
    <property type="entry name" value="NADPH-DEPENDENT 1-ACYLDIHYDROXYACETONE PHOSPHATE REDUCTASE"/>
    <property type="match status" value="1"/>
</dbReference>
<evidence type="ECO:0000256" key="2">
    <source>
        <dbReference type="ARBA" id="ARBA00023002"/>
    </source>
</evidence>
<dbReference type="Pfam" id="PF00106">
    <property type="entry name" value="adh_short"/>
    <property type="match status" value="1"/>
</dbReference>
<dbReference type="CDD" id="cd05374">
    <property type="entry name" value="17beta-HSD-like_SDR_c"/>
    <property type="match status" value="1"/>
</dbReference>
<dbReference type="InterPro" id="IPR020904">
    <property type="entry name" value="Sc_DH/Rdtase_CS"/>
</dbReference>
<dbReference type="SUPFAM" id="SSF51735">
    <property type="entry name" value="NAD(P)-binding Rossmann-fold domains"/>
    <property type="match status" value="1"/>
</dbReference>
<keyword evidence="5" id="KW-1185">Reference proteome</keyword>
<sequence>MTVRGRVLITGCSSGIGLDAARHLSTRGWQVVASCRNPSDVVARRSEGLQSIVLDIADPDSITAAVGALLADGPLDGLVNNAAFALPGAVEDIPRDALRSIFETNLFGTHDLTTRLIPHFRKRGAGRIVNISSVLGLAGIPWRGPYVATKFAMEGLTDVLRLEMAHTGVEVILIEPGPITSKIRQNAIPHFERWVDWRASARADQYRETLLKRLYEPKGRDRFELPARAVSTRIAHALESPRPRARYYVTTPTWAIGVARRVLSSRALDWLTRRG</sequence>
<dbReference type="Proteomes" id="UP001203945">
    <property type="component" value="Unassembled WGS sequence"/>
</dbReference>
<dbReference type="PRINTS" id="PR00080">
    <property type="entry name" value="SDRFAMILY"/>
</dbReference>
<name>A0ABT1MV44_9RHOB</name>
<dbReference type="PRINTS" id="PR00081">
    <property type="entry name" value="GDHRDH"/>
</dbReference>
<evidence type="ECO:0000256" key="1">
    <source>
        <dbReference type="ARBA" id="ARBA00006484"/>
    </source>
</evidence>
<comment type="caution">
    <text evidence="4">The sequence shown here is derived from an EMBL/GenBank/DDBJ whole genome shotgun (WGS) entry which is preliminary data.</text>
</comment>
<dbReference type="PROSITE" id="PS00061">
    <property type="entry name" value="ADH_SHORT"/>
    <property type="match status" value="1"/>
</dbReference>
<evidence type="ECO:0000313" key="4">
    <source>
        <dbReference type="EMBL" id="MCQ0972190.1"/>
    </source>
</evidence>
<dbReference type="InterPro" id="IPR002347">
    <property type="entry name" value="SDR_fam"/>
</dbReference>
<dbReference type="InterPro" id="IPR036291">
    <property type="entry name" value="NAD(P)-bd_dom_sf"/>
</dbReference>
<dbReference type="PANTHER" id="PTHR44169:SF6">
    <property type="entry name" value="NADPH-DEPENDENT 1-ACYLDIHYDROXYACETONE PHOSPHATE REDUCTASE"/>
    <property type="match status" value="1"/>
</dbReference>
<dbReference type="Gene3D" id="3.40.50.720">
    <property type="entry name" value="NAD(P)-binding Rossmann-like Domain"/>
    <property type="match status" value="1"/>
</dbReference>
<reference evidence="4 5" key="1">
    <citation type="submission" date="2022-03" db="EMBL/GenBank/DDBJ databases">
        <authorList>
            <person name="He Y."/>
        </authorList>
    </citation>
    <scope>NUCLEOTIDE SEQUENCE [LARGE SCALE GENOMIC DNA]</scope>
    <source>
        <strain evidence="4 5">TK19116</strain>
    </source>
</reference>
<dbReference type="EMBL" id="JAKZEU010000009">
    <property type="protein sequence ID" value="MCQ0972190.1"/>
    <property type="molecule type" value="Genomic_DNA"/>
</dbReference>
<protein>
    <submittedName>
        <fullName evidence="4">SDR family NAD(P)-dependent oxidoreductase</fullName>
    </submittedName>
</protein>
<proteinExistence type="inferred from homology"/>
<keyword evidence="2" id="KW-0560">Oxidoreductase</keyword>
<gene>
    <name evidence="4" type="ORF">MLD63_17360</name>
</gene>
<evidence type="ECO:0000256" key="3">
    <source>
        <dbReference type="RuleBase" id="RU000363"/>
    </source>
</evidence>
<comment type="similarity">
    <text evidence="1 3">Belongs to the short-chain dehydrogenases/reductases (SDR) family.</text>
</comment>
<evidence type="ECO:0000313" key="5">
    <source>
        <dbReference type="Proteomes" id="UP001203945"/>
    </source>
</evidence>
<organism evidence="4 5">
    <name type="scientific">Paracoccus albicereus</name>
    <dbReference type="NCBI Taxonomy" id="2922394"/>
    <lineage>
        <taxon>Bacteria</taxon>
        <taxon>Pseudomonadati</taxon>
        <taxon>Pseudomonadota</taxon>
        <taxon>Alphaproteobacteria</taxon>
        <taxon>Rhodobacterales</taxon>
        <taxon>Paracoccaceae</taxon>
        <taxon>Paracoccus</taxon>
    </lineage>
</organism>
<accession>A0ABT1MV44</accession>